<evidence type="ECO:0000313" key="2">
    <source>
        <dbReference type="Proteomes" id="UP000789366"/>
    </source>
</evidence>
<reference evidence="1" key="1">
    <citation type="submission" date="2021-06" db="EMBL/GenBank/DDBJ databases">
        <authorList>
            <person name="Kallberg Y."/>
            <person name="Tangrot J."/>
            <person name="Rosling A."/>
        </authorList>
    </citation>
    <scope>NUCLEOTIDE SEQUENCE</scope>
    <source>
        <strain evidence="1">28 12/20/2015</strain>
    </source>
</reference>
<organism evidence="1 2">
    <name type="scientific">Cetraspora pellucida</name>
    <dbReference type="NCBI Taxonomy" id="1433469"/>
    <lineage>
        <taxon>Eukaryota</taxon>
        <taxon>Fungi</taxon>
        <taxon>Fungi incertae sedis</taxon>
        <taxon>Mucoromycota</taxon>
        <taxon>Glomeromycotina</taxon>
        <taxon>Glomeromycetes</taxon>
        <taxon>Diversisporales</taxon>
        <taxon>Gigasporaceae</taxon>
        <taxon>Cetraspora</taxon>
    </lineage>
</organism>
<comment type="caution">
    <text evidence="1">The sequence shown here is derived from an EMBL/GenBank/DDBJ whole genome shotgun (WGS) entry which is preliminary data.</text>
</comment>
<dbReference type="EMBL" id="CAJVPW010009010">
    <property type="protein sequence ID" value="CAG8599705.1"/>
    <property type="molecule type" value="Genomic_DNA"/>
</dbReference>
<evidence type="ECO:0000313" key="1">
    <source>
        <dbReference type="EMBL" id="CAG8599705.1"/>
    </source>
</evidence>
<keyword evidence="2" id="KW-1185">Reference proteome</keyword>
<accession>A0ACA9ML67</accession>
<dbReference type="Proteomes" id="UP000789366">
    <property type="component" value="Unassembled WGS sequence"/>
</dbReference>
<name>A0ACA9ML67_9GLOM</name>
<protein>
    <submittedName>
        <fullName evidence="1">12933_t:CDS:1</fullName>
    </submittedName>
</protein>
<gene>
    <name evidence="1" type="ORF">SPELUC_LOCUS7064</name>
</gene>
<sequence length="390" mass="44314">MSQLNRTHKSRNHTIQACSNCQKRHRRCERSSKADKCTFCRNNELDCKNTSSGKRRGRKPRYPYGITEALYSFKTIEAFVSQGQKSDDQNTTSVNSYEPSFKTIEVFINQGPTPITTSVNPYETTVEKFQSFYSNFSETAETFIGQEPTLNHQNTTQVNIYETATEEFQSLYPFETIQSFVGQEQTHDDQNTASINSYEPSFRTTEAQNNNPLIISPYQNIILSSTNHSNETFSGETPLNIYQYGAAETSQNNNFNDSASVETPLNVHPCGAAEASQNIFPFVHKGPVQNNDPLIVNPYQNVTTSFISYSNDSSSLETPDPYHNVITSPNICTHRINEQSFLLAFFPFVHEESMQNNDSLTIDLSQNTNYSTDFSSFKTTNPHNNYYYFS</sequence>
<proteinExistence type="predicted"/>